<dbReference type="AlphaFoldDB" id="A0A448YQ93"/>
<feature type="compositionally biased region" description="Low complexity" evidence="11">
    <location>
        <begin position="283"/>
        <end position="300"/>
    </location>
</feature>
<feature type="compositionally biased region" description="Basic residues" evidence="11">
    <location>
        <begin position="843"/>
        <end position="854"/>
    </location>
</feature>
<dbReference type="InterPro" id="IPR003593">
    <property type="entry name" value="AAA+_ATPase"/>
</dbReference>
<keyword evidence="14" id="KW-1185">Reference proteome</keyword>
<evidence type="ECO:0000256" key="7">
    <source>
        <dbReference type="ARBA" id="ARBA00022840"/>
    </source>
</evidence>
<evidence type="ECO:0000256" key="11">
    <source>
        <dbReference type="SAM" id="MobiDB-lite"/>
    </source>
</evidence>
<sequence length="854" mass="94931">MARLDDFFGKNAVSKNKRKRTVGSGTTPDAKRQKDDPTKSAYFNSKPVTIDLDSDTDAIVIDDDPVVVSKKKITKGTASRGAVKSVRKAAVSPVKRSRAKAEAKKGTSTGSSSDGSAEQILKTIPDADPSYLKVDPDSANLNFFQLKAKQQQDAPVEGVHRDIPKARKNCLNGLTIVFTGVLPSIDRDECERLASQYGAKVTKSISGRTSLVVIGRDAGPKKVKTIKEKHIKCVDEEGFIQLLATMPEDGGSGEAAQQALAKKQRELDKAIEDAEEEERKEGAAVAGASSSKKPSIPPSSQLWTVRYAPTELNQICGNKGNVESLYNWLDSWFSTAHDGKSTRGAGIGNYRAVLISGPPGTGKTTAANLVAHKLGYDVIEKNASDFRSKKILNQELKVCLDNTSVAGYFKEGEAEPNDKRFVLIMDEVDGMSSGDNGGVAQLAQFCRITKSPMILICNDKSLPKMRAFDRVCFDMTWRRPTAREMRSRLMTIAHREGLKLDPNVIDELVTATHNDIRQIINIMSTVSLTQKTLDFDNSDQIQQSWKKEVALKPFDVVGRLLGSGSYGDNPMYNLNEKLNLYFNDIDLVPLMIHENYRTTQPNAAFKYPSNQQNLAQLQQLSLAADSISESDLVNQNIRSGEQQWSLLPFYGVMSTIIPGSYVCGRITGRIMFTSWLGQNSKGMKYQRVVQQLQYHSSTKTHTNNQELRLTYVPYLKDVLTKPLIEQGSSGIDEVLSVLDDYYLTKEDWDNIMEMGVGNRGRMDGKLKKIPTSVKTQFTRKYNSYSHPTIIYKTGTVRPGRPQAIRYDDVIDDDARKEKEEEEEEENEQVKKEEDIGKDSLIKAVKRKGAKKSKR</sequence>
<feature type="region of interest" description="Disordered" evidence="11">
    <location>
        <begin position="801"/>
        <end position="854"/>
    </location>
</feature>
<dbReference type="GO" id="GO:0005634">
    <property type="term" value="C:nucleus"/>
    <property type="evidence" value="ECO:0007669"/>
    <property type="project" value="UniProtKB-SubCell"/>
</dbReference>
<feature type="region of interest" description="Disordered" evidence="11">
    <location>
        <begin position="246"/>
        <end position="300"/>
    </location>
</feature>
<feature type="domain" description="BRCT" evidence="12">
    <location>
        <begin position="166"/>
        <end position="243"/>
    </location>
</feature>
<evidence type="ECO:0000313" key="13">
    <source>
        <dbReference type="EMBL" id="VEU23037.1"/>
    </source>
</evidence>
<dbReference type="PROSITE" id="PS50172">
    <property type="entry name" value="BRCT"/>
    <property type="match status" value="1"/>
</dbReference>
<dbReference type="STRING" id="13370.A0A448YQ93"/>
<dbReference type="OrthoDB" id="446168at2759"/>
<dbReference type="SUPFAM" id="SSF52540">
    <property type="entry name" value="P-loop containing nucleoside triphosphate hydrolases"/>
    <property type="match status" value="1"/>
</dbReference>
<dbReference type="InterPro" id="IPR036420">
    <property type="entry name" value="BRCT_dom_sf"/>
</dbReference>
<evidence type="ECO:0000256" key="4">
    <source>
        <dbReference type="ARBA" id="ARBA00022553"/>
    </source>
</evidence>
<evidence type="ECO:0000256" key="1">
    <source>
        <dbReference type="ARBA" id="ARBA00004123"/>
    </source>
</evidence>
<dbReference type="FunFam" id="3.40.50.10190:FF:000001">
    <property type="entry name" value="Replication factor C subunit 1"/>
    <property type="match status" value="1"/>
</dbReference>
<feature type="compositionally biased region" description="Basic and acidic residues" evidence="11">
    <location>
        <begin position="29"/>
        <end position="38"/>
    </location>
</feature>
<dbReference type="FunCoup" id="A0A448YQ93">
    <property type="interactions" value="1064"/>
</dbReference>
<reference evidence="13 14" key="1">
    <citation type="submission" date="2018-12" db="EMBL/GenBank/DDBJ databases">
        <authorList>
            <person name="Tiukova I."/>
            <person name="Dainat J."/>
        </authorList>
    </citation>
    <scope>NUCLEOTIDE SEQUENCE [LARGE SCALE GENOMIC DNA]</scope>
</reference>
<dbReference type="Gene3D" id="3.40.50.10190">
    <property type="entry name" value="BRCT domain"/>
    <property type="match status" value="1"/>
</dbReference>
<evidence type="ECO:0000256" key="2">
    <source>
        <dbReference type="ARBA" id="ARBA00006116"/>
    </source>
</evidence>
<dbReference type="Pfam" id="PF08519">
    <property type="entry name" value="RFC1"/>
    <property type="match status" value="1"/>
</dbReference>
<proteinExistence type="inferred from homology"/>
<dbReference type="InterPro" id="IPR001357">
    <property type="entry name" value="BRCT_dom"/>
</dbReference>
<dbReference type="Gene3D" id="1.20.272.10">
    <property type="match status" value="1"/>
</dbReference>
<dbReference type="Gene3D" id="1.10.8.60">
    <property type="match status" value="1"/>
</dbReference>
<feature type="compositionally biased region" description="Basic and acidic residues" evidence="11">
    <location>
        <begin position="827"/>
        <end position="840"/>
    </location>
</feature>
<dbReference type="Gene3D" id="3.40.50.300">
    <property type="entry name" value="P-loop containing nucleotide triphosphate hydrolases"/>
    <property type="match status" value="1"/>
</dbReference>
<dbReference type="FunFam" id="1.10.8.60:FF:000021">
    <property type="entry name" value="Replication factor C subunit 1"/>
    <property type="match status" value="1"/>
</dbReference>
<name>A0A448YQ93_BRENA</name>
<feature type="region of interest" description="Disordered" evidence="11">
    <location>
        <begin position="1"/>
        <end position="44"/>
    </location>
</feature>
<evidence type="ECO:0000313" key="14">
    <source>
        <dbReference type="Proteomes" id="UP000290900"/>
    </source>
</evidence>
<keyword evidence="6 10" id="KW-0547">Nucleotide-binding</keyword>
<dbReference type="InterPro" id="IPR027417">
    <property type="entry name" value="P-loop_NTPase"/>
</dbReference>
<dbReference type="PANTHER" id="PTHR23389:SF6">
    <property type="entry name" value="REPLICATION FACTOR C SUBUNIT 1"/>
    <property type="match status" value="1"/>
</dbReference>
<keyword evidence="4" id="KW-0597">Phosphoprotein</keyword>
<evidence type="ECO:0000256" key="5">
    <source>
        <dbReference type="ARBA" id="ARBA00022705"/>
    </source>
</evidence>
<evidence type="ECO:0000256" key="9">
    <source>
        <dbReference type="ARBA" id="ARBA00023242"/>
    </source>
</evidence>
<keyword evidence="8" id="KW-0238">DNA-binding</keyword>
<dbReference type="InterPro" id="IPR012178">
    <property type="entry name" value="RFC1"/>
</dbReference>
<dbReference type="EMBL" id="CAACVR010000034">
    <property type="protein sequence ID" value="VEU23037.1"/>
    <property type="molecule type" value="Genomic_DNA"/>
</dbReference>
<dbReference type="GO" id="GO:0005524">
    <property type="term" value="F:ATP binding"/>
    <property type="evidence" value="ECO:0007669"/>
    <property type="project" value="UniProtKB-UniRule"/>
</dbReference>
<comment type="similarity">
    <text evidence="2 10">Belongs to the activator 1 large subunit family.</text>
</comment>
<feature type="compositionally biased region" description="Basic and acidic residues" evidence="11">
    <location>
        <begin position="805"/>
        <end position="818"/>
    </location>
</feature>
<evidence type="ECO:0000256" key="3">
    <source>
        <dbReference type="ARBA" id="ARBA00020401"/>
    </source>
</evidence>
<dbReference type="GO" id="GO:0016887">
    <property type="term" value="F:ATP hydrolysis activity"/>
    <property type="evidence" value="ECO:0007669"/>
    <property type="project" value="InterPro"/>
</dbReference>
<evidence type="ECO:0000256" key="10">
    <source>
        <dbReference type="PIRNR" id="PIRNR036578"/>
    </source>
</evidence>
<dbReference type="GO" id="GO:0006281">
    <property type="term" value="P:DNA repair"/>
    <property type="evidence" value="ECO:0007669"/>
    <property type="project" value="InterPro"/>
</dbReference>
<dbReference type="PANTHER" id="PTHR23389">
    <property type="entry name" value="CHROMOSOME TRANSMISSION FIDELITY FACTOR 18"/>
    <property type="match status" value="1"/>
</dbReference>
<dbReference type="GO" id="GO:0005663">
    <property type="term" value="C:DNA replication factor C complex"/>
    <property type="evidence" value="ECO:0007669"/>
    <property type="project" value="InterPro"/>
</dbReference>
<gene>
    <name evidence="13" type="ORF">BRENAR_LOCUS3768</name>
</gene>
<dbReference type="CDD" id="cd00009">
    <property type="entry name" value="AAA"/>
    <property type="match status" value="1"/>
</dbReference>
<evidence type="ECO:0000256" key="8">
    <source>
        <dbReference type="ARBA" id="ARBA00023125"/>
    </source>
</evidence>
<feature type="compositionally biased region" description="Basic and acidic residues" evidence="11">
    <location>
        <begin position="263"/>
        <end position="282"/>
    </location>
</feature>
<keyword evidence="9 10" id="KW-0539">Nucleus</keyword>
<dbReference type="SUPFAM" id="SSF52113">
    <property type="entry name" value="BRCT domain"/>
    <property type="match status" value="1"/>
</dbReference>
<dbReference type="Proteomes" id="UP000290900">
    <property type="component" value="Unassembled WGS sequence"/>
</dbReference>
<dbReference type="InterPro" id="IPR013725">
    <property type="entry name" value="DNA_replication_fac_RFC1_C"/>
</dbReference>
<dbReference type="Pfam" id="PF00533">
    <property type="entry name" value="BRCT"/>
    <property type="match status" value="1"/>
</dbReference>
<accession>A0A448YQ93</accession>
<dbReference type="InParanoid" id="A0A448YQ93"/>
<dbReference type="InterPro" id="IPR003959">
    <property type="entry name" value="ATPase_AAA_core"/>
</dbReference>
<evidence type="ECO:0000259" key="12">
    <source>
        <dbReference type="PROSITE" id="PS50172"/>
    </source>
</evidence>
<evidence type="ECO:0000256" key="6">
    <source>
        <dbReference type="ARBA" id="ARBA00022741"/>
    </source>
</evidence>
<dbReference type="Pfam" id="PF25361">
    <property type="entry name" value="AAA_lid_RFC1"/>
    <property type="match status" value="1"/>
</dbReference>
<dbReference type="Pfam" id="PF00004">
    <property type="entry name" value="AAA"/>
    <property type="match status" value="1"/>
</dbReference>
<keyword evidence="5 10" id="KW-0235">DNA replication</keyword>
<comment type="subcellular location">
    <subcellularLocation>
        <location evidence="1 10">Nucleus</location>
    </subcellularLocation>
</comment>
<dbReference type="InterPro" id="IPR008921">
    <property type="entry name" value="DNA_pol3_clamp-load_cplx_C"/>
</dbReference>
<dbReference type="GO" id="GO:0006271">
    <property type="term" value="P:DNA strand elongation involved in DNA replication"/>
    <property type="evidence" value="ECO:0007669"/>
    <property type="project" value="UniProtKB-ARBA"/>
</dbReference>
<feature type="compositionally biased region" description="Low complexity" evidence="11">
    <location>
        <begin position="106"/>
        <end position="116"/>
    </location>
</feature>
<dbReference type="GO" id="GO:0003689">
    <property type="term" value="F:DNA clamp loader activity"/>
    <property type="evidence" value="ECO:0007669"/>
    <property type="project" value="UniProtKB-UniRule"/>
</dbReference>
<dbReference type="SMART" id="SM00292">
    <property type="entry name" value="BRCT"/>
    <property type="match status" value="1"/>
</dbReference>
<dbReference type="SUPFAM" id="SSF48019">
    <property type="entry name" value="post-AAA+ oligomerization domain-like"/>
    <property type="match status" value="1"/>
</dbReference>
<keyword evidence="7 10" id="KW-0067">ATP-binding</keyword>
<dbReference type="GO" id="GO:0003677">
    <property type="term" value="F:DNA binding"/>
    <property type="evidence" value="ECO:0007669"/>
    <property type="project" value="UniProtKB-KW"/>
</dbReference>
<dbReference type="FunFam" id="3.40.50.300:FF:000395">
    <property type="entry name" value="Replication factor C subunit 1"/>
    <property type="match status" value="1"/>
</dbReference>
<protein>
    <recommendedName>
        <fullName evidence="3 10">Replication factor C subunit 1</fullName>
    </recommendedName>
</protein>
<dbReference type="InterPro" id="IPR047854">
    <property type="entry name" value="RFC_lid"/>
</dbReference>
<organism evidence="13 14">
    <name type="scientific">Brettanomyces naardenensis</name>
    <name type="common">Yeast</name>
    <dbReference type="NCBI Taxonomy" id="13370"/>
    <lineage>
        <taxon>Eukaryota</taxon>
        <taxon>Fungi</taxon>
        <taxon>Dikarya</taxon>
        <taxon>Ascomycota</taxon>
        <taxon>Saccharomycotina</taxon>
        <taxon>Pichiomycetes</taxon>
        <taxon>Pichiales</taxon>
        <taxon>Pichiaceae</taxon>
        <taxon>Brettanomyces</taxon>
    </lineage>
</organism>
<feature type="region of interest" description="Disordered" evidence="11">
    <location>
        <begin position="72"/>
        <end position="118"/>
    </location>
</feature>
<dbReference type="FunFam" id="1.20.272.10:FF:000005">
    <property type="entry name" value="Replication factor C subunit 1"/>
    <property type="match status" value="1"/>
</dbReference>
<dbReference type="PIRSF" id="PIRSF036578">
    <property type="entry name" value="RFC1"/>
    <property type="match status" value="1"/>
</dbReference>
<dbReference type="CDD" id="cd18140">
    <property type="entry name" value="HLD_clamp_RFC"/>
    <property type="match status" value="1"/>
</dbReference>
<dbReference type="SMART" id="SM00382">
    <property type="entry name" value="AAA"/>
    <property type="match status" value="1"/>
</dbReference>